<sequence length="1157" mass="126929">MAGSRRIREAFESANEFLSPVLNREEIQKSRGDSLVQILSVKLSVAPEEENQRKAVINEALSLLGQIHTAFATSIGDDEPETTTETEDVALEDAKRRRLLHALLDLISLEGVYPSLSGGVGIPLEKRVISVLPAGVIAKQTEIPADSKPRDEALLRQILKVLRDLLFDERPSIQPIIRGRILSDIISGSADLAFNARTLPLQEKEEFRDMFQKVIDQTPTQVLLPTLTAFLRTDTAPWFKSTISSHLSVIPLRPDGVLQTMIFVASQFAPSLGHDAQTPSSDGPPITVQAIMQTSKLLSSVPQGMDPVVYFENVSPKLLALLDGEDLDLKRTAAYVVGSGILGKRAYGAPGTIGHSIFAEPIFKALTAELDEASQRWMRRFTGLGEALPWDREHESPRKVIVGESQIFLGIERLRSLTLQHPNPGLVKRLLHPILLPLWGMACYAREQGKTAWHEKILTLLQTFFGMSVGVLPLKKLVDNLLWDGKPTWSYGPGENEGISLQQRGKSNTQGLNLVQLVDSLDLRADEFVKLLGSDPQSEERTADIFLYVSERWLVQPSTHQPSLNRLKLPHEQDDPEAITQKLVSAKIAEKLLENFKDTLSRHPLRVLELVKQLIEGELREYEAKENRRRDTDSAKATLASLSNIVARDQSASDASPEQAEAGESLSAAFSLLSTILASPEFSVSEALVPTLQSIKTQLDRLTPHLPASLSKPGTTSSMLLEIHLSSPEELKENTKAAPSHVSDLETHRQALSNLNSPLPPVQAEGLSLLSNLITKSSPVLDIPSTLSLLLSLIMDTSESAANEEFIYLNVIKLIGELASRHPRTVVKTLVERYADREEERTLDQRLKLGEALLRTVQDLGDALAGETAKILGEGMISVAGRRSRKPQAHQVRKSQLEKERRQKEREARESAMPEGWSISTPLSNKESGPSISELQEDDDSDMETPEQAAQSANIVSAWAAGAAADEDPDDLRARASAISILATAIQTNLLGLGPQVASSAVDLALSTLSLETEPESAILRRGSVVLLLDLIKAIDETRENKGSSALGFGFSLTDDAGRASGADRGRTIGNIPQILRTLLFVESRETDSIVRGHIRVLIESLEAWMEKSLMWGIGARGDREEDEEPRLELGDRLAGLAINPLAGRDGRMGPRIEEIE</sequence>
<dbReference type="AlphaFoldDB" id="A0A443HS64"/>
<dbReference type="InterPro" id="IPR016024">
    <property type="entry name" value="ARM-type_fold"/>
</dbReference>
<evidence type="ECO:0000313" key="6">
    <source>
        <dbReference type="Proteomes" id="UP000283841"/>
    </source>
</evidence>
<dbReference type="InterPro" id="IPR019414">
    <property type="entry name" value="Rtp1_C2"/>
</dbReference>
<accession>A0A443HS64</accession>
<name>A0A443HS64_BYSSP</name>
<dbReference type="RefSeq" id="XP_028484333.1">
    <property type="nucleotide sequence ID" value="XM_028628529.1"/>
</dbReference>
<dbReference type="SUPFAM" id="SSF48371">
    <property type="entry name" value="ARM repeat"/>
    <property type="match status" value="1"/>
</dbReference>
<reference evidence="5 6" key="1">
    <citation type="journal article" date="2018" name="Front. Microbiol.">
        <title>Genomic and genetic insights into a cosmopolitan fungus, Paecilomyces variotii (Eurotiales).</title>
        <authorList>
            <person name="Urquhart A.S."/>
            <person name="Mondo S.J."/>
            <person name="Makela M.R."/>
            <person name="Hane J.K."/>
            <person name="Wiebenga A."/>
            <person name="He G."/>
            <person name="Mihaltcheva S."/>
            <person name="Pangilinan J."/>
            <person name="Lipzen A."/>
            <person name="Barry K."/>
            <person name="de Vries R.P."/>
            <person name="Grigoriev I.V."/>
            <person name="Idnurm A."/>
        </authorList>
    </citation>
    <scope>NUCLEOTIDE SEQUENCE [LARGE SCALE GENOMIC DNA]</scope>
    <source>
        <strain evidence="5 6">CBS 101075</strain>
    </source>
</reference>
<dbReference type="VEuPathDB" id="FungiDB:C8Q69DRAFT_434233"/>
<gene>
    <name evidence="5" type="ORF">C8Q69DRAFT_434233</name>
</gene>
<dbReference type="Pfam" id="PF10363">
    <property type="entry name" value="RTP1_C1"/>
    <property type="match status" value="1"/>
</dbReference>
<feature type="compositionally biased region" description="Basic and acidic residues" evidence="2">
    <location>
        <begin position="895"/>
        <end position="912"/>
    </location>
</feature>
<feature type="compositionally biased region" description="Acidic residues" evidence="2">
    <location>
        <begin position="935"/>
        <end position="945"/>
    </location>
</feature>
<dbReference type="Proteomes" id="UP000283841">
    <property type="component" value="Unassembled WGS sequence"/>
</dbReference>
<dbReference type="EMBL" id="RCNU01000007">
    <property type="protein sequence ID" value="RWQ94688.1"/>
    <property type="molecule type" value="Genomic_DNA"/>
</dbReference>
<dbReference type="GeneID" id="39597806"/>
<proteinExistence type="inferred from homology"/>
<feature type="domain" description="RNA polymerase II assembly factor Rtp1 C-terminal" evidence="4">
    <location>
        <begin position="749"/>
        <end position="862"/>
    </location>
</feature>
<feature type="compositionally biased region" description="Polar residues" evidence="2">
    <location>
        <begin position="918"/>
        <end position="934"/>
    </location>
</feature>
<evidence type="ECO:0000313" key="5">
    <source>
        <dbReference type="EMBL" id="RWQ94688.1"/>
    </source>
</evidence>
<dbReference type="Pfam" id="PF10304">
    <property type="entry name" value="RTP1_C2"/>
    <property type="match status" value="1"/>
</dbReference>
<protein>
    <submittedName>
        <fullName evidence="5">Protein required for cell viability</fullName>
    </submittedName>
</protein>
<feature type="domain" description="RNA polymerase II assembly factor Rtp1 C-terminal" evidence="3">
    <location>
        <begin position="1071"/>
        <end position="1104"/>
    </location>
</feature>
<keyword evidence="6" id="KW-1185">Reference proteome</keyword>
<dbReference type="InterPro" id="IPR039600">
    <property type="entry name" value="TANGO6/Rtp1"/>
</dbReference>
<comment type="similarity">
    <text evidence="1">Belongs to the Tango6 family.</text>
</comment>
<dbReference type="PANTHER" id="PTHR20959">
    <property type="entry name" value="TRANSPORT AND GOLGI ORGANIZATION PROTEIN 6 FAMILY MEMBER"/>
    <property type="match status" value="1"/>
</dbReference>
<feature type="compositionally biased region" description="Basic residues" evidence="2">
    <location>
        <begin position="882"/>
        <end position="893"/>
    </location>
</feature>
<evidence type="ECO:0000259" key="4">
    <source>
        <dbReference type="Pfam" id="PF10363"/>
    </source>
</evidence>
<dbReference type="PANTHER" id="PTHR20959:SF1">
    <property type="entry name" value="TRANSPORT AND GOLGI ORGANIZATION PROTEIN 6 HOMOLOG"/>
    <property type="match status" value="1"/>
</dbReference>
<dbReference type="GO" id="GO:0009306">
    <property type="term" value="P:protein secretion"/>
    <property type="evidence" value="ECO:0007669"/>
    <property type="project" value="TreeGrafter"/>
</dbReference>
<evidence type="ECO:0000256" key="2">
    <source>
        <dbReference type="SAM" id="MobiDB-lite"/>
    </source>
</evidence>
<dbReference type="InterPro" id="IPR019451">
    <property type="entry name" value="Rtp1_C1"/>
</dbReference>
<organism evidence="5 6">
    <name type="scientific">Byssochlamys spectabilis</name>
    <name type="common">Paecilomyces variotii</name>
    <dbReference type="NCBI Taxonomy" id="264951"/>
    <lineage>
        <taxon>Eukaryota</taxon>
        <taxon>Fungi</taxon>
        <taxon>Dikarya</taxon>
        <taxon>Ascomycota</taxon>
        <taxon>Pezizomycotina</taxon>
        <taxon>Eurotiomycetes</taxon>
        <taxon>Eurotiomycetidae</taxon>
        <taxon>Eurotiales</taxon>
        <taxon>Thermoascaceae</taxon>
        <taxon>Paecilomyces</taxon>
    </lineage>
</organism>
<comment type="caution">
    <text evidence="5">The sequence shown here is derived from an EMBL/GenBank/DDBJ whole genome shotgun (WGS) entry which is preliminary data.</text>
</comment>
<feature type="region of interest" description="Disordered" evidence="2">
    <location>
        <begin position="880"/>
        <end position="951"/>
    </location>
</feature>
<evidence type="ECO:0000256" key="1">
    <source>
        <dbReference type="ARBA" id="ARBA00005724"/>
    </source>
</evidence>
<evidence type="ECO:0000259" key="3">
    <source>
        <dbReference type="Pfam" id="PF10304"/>
    </source>
</evidence>